<dbReference type="InterPro" id="IPR047261">
    <property type="entry name" value="MRM1_MeTrfase_dom"/>
</dbReference>
<dbReference type="CDD" id="cd18105">
    <property type="entry name" value="SpoU-like_MRM1"/>
    <property type="match status" value="1"/>
</dbReference>
<feature type="compositionally biased region" description="Basic and acidic residues" evidence="10">
    <location>
        <begin position="53"/>
        <end position="70"/>
    </location>
</feature>
<reference evidence="13" key="1">
    <citation type="journal article" date="2015" name="Genome Announc.">
        <title>Draft genome sequence of Talaromyces cellulolyticus strain Y-94, a source of lignocellulosic biomass-degrading enzymes.</title>
        <authorList>
            <person name="Fujii T."/>
            <person name="Koike H."/>
            <person name="Sawayama S."/>
            <person name="Yano S."/>
            <person name="Inoue H."/>
        </authorList>
    </citation>
    <scope>NUCLEOTIDE SEQUENCE [LARGE SCALE GENOMIC DNA]</scope>
    <source>
        <strain evidence="13">Y-94</strain>
    </source>
</reference>
<keyword evidence="6" id="KW-0949">S-adenosyl-L-methionine</keyword>
<keyword evidence="8" id="KW-0496">Mitochondrion</keyword>
<protein>
    <recommendedName>
        <fullName evidence="9">rRNA methyltransferase 1, mitochondrial</fullName>
    </recommendedName>
</protein>
<evidence type="ECO:0000256" key="8">
    <source>
        <dbReference type="ARBA" id="ARBA00023128"/>
    </source>
</evidence>
<dbReference type="InterPro" id="IPR013123">
    <property type="entry name" value="SpoU_subst-bd"/>
</dbReference>
<dbReference type="Pfam" id="PF08032">
    <property type="entry name" value="SpoU_sub_bind"/>
    <property type="match status" value="1"/>
</dbReference>
<keyword evidence="7" id="KW-0809">Transit peptide</keyword>
<keyword evidence="3" id="KW-0698">rRNA processing</keyword>
<dbReference type="SUPFAM" id="SSF55315">
    <property type="entry name" value="L30e-like"/>
    <property type="match status" value="1"/>
</dbReference>
<dbReference type="SUPFAM" id="SSF75217">
    <property type="entry name" value="alpha/beta knot"/>
    <property type="match status" value="1"/>
</dbReference>
<comment type="similarity">
    <text evidence="2">Belongs to the class IV-like SAM-binding methyltransferase superfamily. RNA methyltransferase TrmH family.</text>
</comment>
<feature type="compositionally biased region" description="Basic and acidic residues" evidence="10">
    <location>
        <begin position="77"/>
        <end position="145"/>
    </location>
</feature>
<dbReference type="Pfam" id="PF00588">
    <property type="entry name" value="SpoU_methylase"/>
    <property type="match status" value="1"/>
</dbReference>
<dbReference type="GO" id="GO:0016435">
    <property type="term" value="F:rRNA (guanine) methyltransferase activity"/>
    <property type="evidence" value="ECO:0007669"/>
    <property type="project" value="TreeGrafter"/>
</dbReference>
<dbReference type="InterPro" id="IPR029064">
    <property type="entry name" value="Ribosomal_eL30-like_sf"/>
</dbReference>
<comment type="subcellular location">
    <subcellularLocation>
        <location evidence="1">Mitochondrion</location>
    </subcellularLocation>
</comment>
<evidence type="ECO:0000259" key="11">
    <source>
        <dbReference type="SMART" id="SM00967"/>
    </source>
</evidence>
<dbReference type="PANTHER" id="PTHR46103">
    <property type="entry name" value="RRNA METHYLTRANSFERASE 1, MITOCHONDRIAL"/>
    <property type="match status" value="1"/>
</dbReference>
<dbReference type="GO" id="GO:0005739">
    <property type="term" value="C:mitochondrion"/>
    <property type="evidence" value="ECO:0007669"/>
    <property type="project" value="UniProtKB-SubCell"/>
</dbReference>
<evidence type="ECO:0000256" key="4">
    <source>
        <dbReference type="ARBA" id="ARBA00022603"/>
    </source>
</evidence>
<feature type="region of interest" description="Disordered" evidence="10">
    <location>
        <begin position="52"/>
        <end position="178"/>
    </location>
</feature>
<evidence type="ECO:0000256" key="5">
    <source>
        <dbReference type="ARBA" id="ARBA00022679"/>
    </source>
</evidence>
<dbReference type="InterPro" id="IPR047182">
    <property type="entry name" value="MRM1"/>
</dbReference>
<proteinExistence type="inferred from homology"/>
<sequence length="545" mass="59651">MITTLSHRSFNLSHRINPVGEFILRKNHLPGIRYASLTSNIARAARKSVAIDASREKYSRPSRDRDDRRFGTPSFRDSPRGDRRSSFQETRARDDTRSAPSSFRDKPTSSDRHRHPDRDGGFRDYTRNNDDAVKPDNSHRWEGRGKSSNASGPSSKKGGKGANNPKRRRGKKHEATDAVPERVKLHVGVPETIPYTTPASEFIYGLSAVEAALRCTRRKLYMLYIYQAAGEELSSERIALRKLALARGIQVKMAFAGWDKILDKMSTGRPHNGLILEASPMPQVPVTSLRLVSSPTNEYFEVGLDKQSVEEAEVNGSSNRIARVERFEEVAKSRFPLVVLLDGILDPGNMGAVIRSAYYLGVDALVLTGRNSAPLTPVTIKASAGAAENMTILKANNEIEFIRRSRENGWRFYAADSPQNVADLAATHGTLADDTASIAANELNHGASLLTTAPTVLMLGNEGTGLLPRIKAQADGFVSIPGARIRPELGINDAARVDSLNVSVAAALLMEMLMRVPLRVASAIPVTSAGSTKAIETPPRSFDFN</sequence>
<dbReference type="InterPro" id="IPR029028">
    <property type="entry name" value="Alpha/beta_knot_MTases"/>
</dbReference>
<keyword evidence="4" id="KW-0489">Methyltransferase</keyword>
<dbReference type="EMBL" id="DF933814">
    <property type="protein sequence ID" value="GAM36427.1"/>
    <property type="molecule type" value="Genomic_DNA"/>
</dbReference>
<feature type="compositionally biased region" description="Low complexity" evidence="10">
    <location>
        <begin position="146"/>
        <end position="156"/>
    </location>
</feature>
<organism evidence="12 13">
    <name type="scientific">Talaromyces pinophilus</name>
    <name type="common">Penicillium pinophilum</name>
    <dbReference type="NCBI Taxonomy" id="128442"/>
    <lineage>
        <taxon>Eukaryota</taxon>
        <taxon>Fungi</taxon>
        <taxon>Dikarya</taxon>
        <taxon>Ascomycota</taxon>
        <taxon>Pezizomycotina</taxon>
        <taxon>Eurotiomycetes</taxon>
        <taxon>Eurotiomycetidae</taxon>
        <taxon>Eurotiales</taxon>
        <taxon>Trichocomaceae</taxon>
        <taxon>Talaromyces</taxon>
        <taxon>Talaromyces sect. Talaromyces</taxon>
    </lineage>
</organism>
<evidence type="ECO:0000313" key="12">
    <source>
        <dbReference type="EMBL" id="GAM36427.1"/>
    </source>
</evidence>
<evidence type="ECO:0000256" key="3">
    <source>
        <dbReference type="ARBA" id="ARBA00022552"/>
    </source>
</evidence>
<dbReference type="InterPro" id="IPR029026">
    <property type="entry name" value="tRNA_m1G_MTases_N"/>
</dbReference>
<dbReference type="Gene3D" id="3.40.1280.10">
    <property type="match status" value="1"/>
</dbReference>
<dbReference type="GO" id="GO:0003723">
    <property type="term" value="F:RNA binding"/>
    <property type="evidence" value="ECO:0007669"/>
    <property type="project" value="InterPro"/>
</dbReference>
<accession>A0A510NVZ6</accession>
<dbReference type="PANTHER" id="PTHR46103:SF1">
    <property type="entry name" value="RRNA METHYLTRANSFERASE 1, MITOCHONDRIAL"/>
    <property type="match status" value="1"/>
</dbReference>
<evidence type="ECO:0000256" key="10">
    <source>
        <dbReference type="SAM" id="MobiDB-lite"/>
    </source>
</evidence>
<gene>
    <name evidence="12" type="ORF">TCE0_018f05508</name>
</gene>
<evidence type="ECO:0000256" key="9">
    <source>
        <dbReference type="ARBA" id="ARBA00034881"/>
    </source>
</evidence>
<keyword evidence="13" id="KW-1185">Reference proteome</keyword>
<evidence type="ECO:0000313" key="13">
    <source>
        <dbReference type="Proteomes" id="UP000053095"/>
    </source>
</evidence>
<keyword evidence="5" id="KW-0808">Transferase</keyword>
<evidence type="ECO:0000256" key="1">
    <source>
        <dbReference type="ARBA" id="ARBA00004173"/>
    </source>
</evidence>
<dbReference type="Gene3D" id="3.30.1330.30">
    <property type="match status" value="1"/>
</dbReference>
<dbReference type="Proteomes" id="UP000053095">
    <property type="component" value="Unassembled WGS sequence"/>
</dbReference>
<dbReference type="FunFam" id="3.30.1330.30:FF:000035">
    <property type="entry name" value="TrmH family RNA methyltransferase"/>
    <property type="match status" value="1"/>
</dbReference>
<evidence type="ECO:0000256" key="2">
    <source>
        <dbReference type="ARBA" id="ARBA00007228"/>
    </source>
</evidence>
<name>A0A510NVZ6_TALPI</name>
<dbReference type="InterPro" id="IPR001537">
    <property type="entry name" value="SpoU_MeTrfase"/>
</dbReference>
<evidence type="ECO:0000256" key="7">
    <source>
        <dbReference type="ARBA" id="ARBA00022946"/>
    </source>
</evidence>
<dbReference type="AlphaFoldDB" id="A0A510NVZ6"/>
<feature type="domain" description="RNA 2-O ribose methyltransferase substrate binding" evidence="11">
    <location>
        <begin position="202"/>
        <end position="284"/>
    </location>
</feature>
<evidence type="ECO:0000256" key="6">
    <source>
        <dbReference type="ARBA" id="ARBA00022691"/>
    </source>
</evidence>
<dbReference type="SMART" id="SM00967">
    <property type="entry name" value="SpoU_sub_bind"/>
    <property type="match status" value="1"/>
</dbReference>